<name>L1ISM8_GUITC</name>
<dbReference type="Gene3D" id="3.90.1070.10">
    <property type="match status" value="1"/>
</dbReference>
<feature type="domain" description="Sucrose phosphatase-like" evidence="3">
    <location>
        <begin position="179"/>
        <end position="438"/>
    </location>
</feature>
<dbReference type="Gene3D" id="3.40.50.1000">
    <property type="entry name" value="HAD superfamily/HAD-like"/>
    <property type="match status" value="1"/>
</dbReference>
<dbReference type="EMBL" id="JH993045">
    <property type="protein sequence ID" value="EKX38820.1"/>
    <property type="molecule type" value="Genomic_DNA"/>
</dbReference>
<dbReference type="GO" id="GO:0016787">
    <property type="term" value="F:hydrolase activity"/>
    <property type="evidence" value="ECO:0007669"/>
    <property type="project" value="UniProtKB-KW"/>
</dbReference>
<dbReference type="InterPro" id="IPR036412">
    <property type="entry name" value="HAD-like_sf"/>
</dbReference>
<evidence type="ECO:0000313" key="5">
    <source>
        <dbReference type="EnsemblProtists" id="EKX38820"/>
    </source>
</evidence>
<dbReference type="STRING" id="905079.L1ISM8"/>
<reference evidence="4 6" key="1">
    <citation type="journal article" date="2012" name="Nature">
        <title>Algal genomes reveal evolutionary mosaicism and the fate of nucleomorphs.</title>
        <authorList>
            <consortium name="DOE Joint Genome Institute"/>
            <person name="Curtis B.A."/>
            <person name="Tanifuji G."/>
            <person name="Burki F."/>
            <person name="Gruber A."/>
            <person name="Irimia M."/>
            <person name="Maruyama S."/>
            <person name="Arias M.C."/>
            <person name="Ball S.G."/>
            <person name="Gile G.H."/>
            <person name="Hirakawa Y."/>
            <person name="Hopkins J.F."/>
            <person name="Kuo A."/>
            <person name="Rensing S.A."/>
            <person name="Schmutz J."/>
            <person name="Symeonidi A."/>
            <person name="Elias M."/>
            <person name="Eveleigh R.J."/>
            <person name="Herman E.K."/>
            <person name="Klute M.J."/>
            <person name="Nakayama T."/>
            <person name="Obornik M."/>
            <person name="Reyes-Prieto A."/>
            <person name="Armbrust E.V."/>
            <person name="Aves S.J."/>
            <person name="Beiko R.G."/>
            <person name="Coutinho P."/>
            <person name="Dacks J.B."/>
            <person name="Durnford D.G."/>
            <person name="Fast N.M."/>
            <person name="Green B.R."/>
            <person name="Grisdale C.J."/>
            <person name="Hempel F."/>
            <person name="Henrissat B."/>
            <person name="Hoppner M.P."/>
            <person name="Ishida K."/>
            <person name="Kim E."/>
            <person name="Koreny L."/>
            <person name="Kroth P.G."/>
            <person name="Liu Y."/>
            <person name="Malik S.B."/>
            <person name="Maier U.G."/>
            <person name="McRose D."/>
            <person name="Mock T."/>
            <person name="Neilson J.A."/>
            <person name="Onodera N.T."/>
            <person name="Poole A.M."/>
            <person name="Pritham E.J."/>
            <person name="Richards T.A."/>
            <person name="Rocap G."/>
            <person name="Roy S.W."/>
            <person name="Sarai C."/>
            <person name="Schaack S."/>
            <person name="Shirato S."/>
            <person name="Slamovits C.H."/>
            <person name="Spencer D.F."/>
            <person name="Suzuki S."/>
            <person name="Worden A.Z."/>
            <person name="Zauner S."/>
            <person name="Barry K."/>
            <person name="Bell C."/>
            <person name="Bharti A.K."/>
            <person name="Crow J.A."/>
            <person name="Grimwood J."/>
            <person name="Kramer R."/>
            <person name="Lindquist E."/>
            <person name="Lucas S."/>
            <person name="Salamov A."/>
            <person name="McFadden G.I."/>
            <person name="Lane C.E."/>
            <person name="Keeling P.J."/>
            <person name="Gray M.W."/>
            <person name="Grigoriev I.V."/>
            <person name="Archibald J.M."/>
        </authorList>
    </citation>
    <scope>NUCLEOTIDE SEQUENCE</scope>
    <source>
        <strain evidence="4 6">CCMP2712</strain>
    </source>
</reference>
<proteinExistence type="predicted"/>
<dbReference type="PANTHER" id="PTHR46521:SF4">
    <property type="entry name" value="SUCROSE-PHOSPHATASE 2-RELATED"/>
    <property type="match status" value="1"/>
</dbReference>
<feature type="region of interest" description="Disordered" evidence="2">
    <location>
        <begin position="1"/>
        <end position="23"/>
    </location>
</feature>
<sequence>MAARQDAMAARQDAMAARDHAAGREEEVVGRRSLNLRGGEDTQGPTGIWSSFTRMISKYIEKEEEGGAVTIDKFDEAFPVKRSQPQVRFSLLLDSIPAASKVYVVVEIGGRGGAQGVKVEILLHQDKSKIRQQHWIGEAIFDTDIISYKYKVVLQNGETKVEDFERKCRIYPKAEDSAVFLATDLDGTLLGDDEQIKNFFTVWNDEYKKKGSCLLYNTGRPFHSALDLIHRDVLQRPTALICSEGTEIFWFDGDNHTAVPDAQWRKKLNELWNWPKLRDAVNVTLAPLRSNITKFLPLADDNGQPMFVLAANSRNVSEKILSLLDTSLRRRMGLKFDAIQSSSGYEWYVLLVPPGVSKGSATLHCSAILGFNKTNMMVSGDGENDVPLFEITRDGVHGALVANAAEGLVRWRNSENLEKVILATRKHAGGIIEGLKHHFAKFGYTHKSLLNKTSANVADVMGNFSHHNMTDNTTMGINPVEEETGEEE</sequence>
<gene>
    <name evidence="4" type="ORF">GUITHDRAFT_115146</name>
</gene>
<dbReference type="InterPro" id="IPR051518">
    <property type="entry name" value="Sucrose_Phosphatase"/>
</dbReference>
<dbReference type="PaxDb" id="55529-EKX38820"/>
<dbReference type="SFLD" id="SFLDG01140">
    <property type="entry name" value="C2.B:_Phosphomannomutase_and_P"/>
    <property type="match status" value="1"/>
</dbReference>
<dbReference type="SUPFAM" id="SSF56784">
    <property type="entry name" value="HAD-like"/>
    <property type="match status" value="1"/>
</dbReference>
<dbReference type="GeneID" id="17295563"/>
<feature type="region of interest" description="Disordered" evidence="2">
    <location>
        <begin position="469"/>
        <end position="488"/>
    </location>
</feature>
<reference evidence="6" key="2">
    <citation type="submission" date="2012-11" db="EMBL/GenBank/DDBJ databases">
        <authorList>
            <person name="Kuo A."/>
            <person name="Curtis B.A."/>
            <person name="Tanifuji G."/>
            <person name="Burki F."/>
            <person name="Gruber A."/>
            <person name="Irimia M."/>
            <person name="Maruyama S."/>
            <person name="Arias M.C."/>
            <person name="Ball S.G."/>
            <person name="Gile G.H."/>
            <person name="Hirakawa Y."/>
            <person name="Hopkins J.F."/>
            <person name="Rensing S.A."/>
            <person name="Schmutz J."/>
            <person name="Symeonidi A."/>
            <person name="Elias M."/>
            <person name="Eveleigh R.J."/>
            <person name="Herman E.K."/>
            <person name="Klute M.J."/>
            <person name="Nakayama T."/>
            <person name="Obornik M."/>
            <person name="Reyes-Prieto A."/>
            <person name="Armbrust E.V."/>
            <person name="Aves S.J."/>
            <person name="Beiko R.G."/>
            <person name="Coutinho P."/>
            <person name="Dacks J.B."/>
            <person name="Durnford D.G."/>
            <person name="Fast N.M."/>
            <person name="Green B.R."/>
            <person name="Grisdale C."/>
            <person name="Hempe F."/>
            <person name="Henrissat B."/>
            <person name="Hoppner M.P."/>
            <person name="Ishida K.-I."/>
            <person name="Kim E."/>
            <person name="Koreny L."/>
            <person name="Kroth P.G."/>
            <person name="Liu Y."/>
            <person name="Malik S.-B."/>
            <person name="Maier U.G."/>
            <person name="McRose D."/>
            <person name="Mock T."/>
            <person name="Neilson J.A."/>
            <person name="Onodera N.T."/>
            <person name="Poole A.M."/>
            <person name="Pritham E.J."/>
            <person name="Richards T.A."/>
            <person name="Rocap G."/>
            <person name="Roy S.W."/>
            <person name="Sarai C."/>
            <person name="Schaack S."/>
            <person name="Shirato S."/>
            <person name="Slamovits C.H."/>
            <person name="Spencer D.F."/>
            <person name="Suzuki S."/>
            <person name="Worden A.Z."/>
            <person name="Zauner S."/>
            <person name="Barry K."/>
            <person name="Bell C."/>
            <person name="Bharti A.K."/>
            <person name="Crow J.A."/>
            <person name="Grimwood J."/>
            <person name="Kramer R."/>
            <person name="Lindquist E."/>
            <person name="Lucas S."/>
            <person name="Salamov A."/>
            <person name="McFadden G.I."/>
            <person name="Lane C.E."/>
            <person name="Keeling P.J."/>
            <person name="Gray M.W."/>
            <person name="Grigoriev I.V."/>
            <person name="Archibald J.M."/>
        </authorList>
    </citation>
    <scope>NUCLEOTIDE SEQUENCE</scope>
    <source>
        <strain evidence="6">CCMP2712</strain>
    </source>
</reference>
<evidence type="ECO:0000256" key="1">
    <source>
        <dbReference type="ARBA" id="ARBA00022801"/>
    </source>
</evidence>
<protein>
    <recommendedName>
        <fullName evidence="3">Sucrose phosphatase-like domain-containing protein</fullName>
    </recommendedName>
</protein>
<dbReference type="AlphaFoldDB" id="L1ISM8"/>
<dbReference type="EnsemblProtists" id="EKX38820">
    <property type="protein sequence ID" value="EKX38820"/>
    <property type="gene ID" value="GUITHDRAFT_115146"/>
</dbReference>
<accession>L1ISM8</accession>
<dbReference type="Pfam" id="PF05116">
    <property type="entry name" value="S6PP"/>
    <property type="match status" value="1"/>
</dbReference>
<organism evidence="4">
    <name type="scientific">Guillardia theta (strain CCMP2712)</name>
    <name type="common">Cryptophyte</name>
    <dbReference type="NCBI Taxonomy" id="905079"/>
    <lineage>
        <taxon>Eukaryota</taxon>
        <taxon>Cryptophyceae</taxon>
        <taxon>Pyrenomonadales</taxon>
        <taxon>Geminigeraceae</taxon>
        <taxon>Guillardia</taxon>
    </lineage>
</organism>
<reference evidence="5" key="3">
    <citation type="submission" date="2015-06" db="UniProtKB">
        <authorList>
            <consortium name="EnsemblProtists"/>
        </authorList>
    </citation>
    <scope>IDENTIFICATION</scope>
</reference>
<keyword evidence="6" id="KW-1185">Reference proteome</keyword>
<dbReference type="HOGENOM" id="CLU_559550_0_0_1"/>
<evidence type="ECO:0000313" key="6">
    <source>
        <dbReference type="Proteomes" id="UP000011087"/>
    </source>
</evidence>
<dbReference type="KEGG" id="gtt:GUITHDRAFT_115146"/>
<dbReference type="OrthoDB" id="531008at2759"/>
<evidence type="ECO:0000313" key="4">
    <source>
        <dbReference type="EMBL" id="EKX38820.1"/>
    </source>
</evidence>
<dbReference type="InterPro" id="IPR006379">
    <property type="entry name" value="HAD-SF_hydro_IIB"/>
</dbReference>
<dbReference type="InterPro" id="IPR023214">
    <property type="entry name" value="HAD_sf"/>
</dbReference>
<evidence type="ECO:0000259" key="3">
    <source>
        <dbReference type="Pfam" id="PF05116"/>
    </source>
</evidence>
<dbReference type="InterPro" id="IPR006380">
    <property type="entry name" value="SPP-like_dom"/>
</dbReference>
<dbReference type="Proteomes" id="UP000011087">
    <property type="component" value="Unassembled WGS sequence"/>
</dbReference>
<dbReference type="NCBIfam" id="TIGR01484">
    <property type="entry name" value="HAD-SF-IIB"/>
    <property type="match status" value="1"/>
</dbReference>
<evidence type="ECO:0000256" key="2">
    <source>
        <dbReference type="SAM" id="MobiDB-lite"/>
    </source>
</evidence>
<keyword evidence="1" id="KW-0378">Hydrolase</keyword>
<dbReference type="SFLD" id="SFLDS00003">
    <property type="entry name" value="Haloacid_Dehalogenase"/>
    <property type="match status" value="1"/>
</dbReference>
<feature type="compositionally biased region" description="Low complexity" evidence="2">
    <location>
        <begin position="1"/>
        <end position="15"/>
    </location>
</feature>
<dbReference type="SFLD" id="SFLDG01141">
    <property type="entry name" value="C2.B.1:_Sucrose_Phosphatase_Li"/>
    <property type="match status" value="1"/>
</dbReference>
<dbReference type="PANTHER" id="PTHR46521">
    <property type="entry name" value="SUCROSE-PHOSPHATASE 2-RELATED"/>
    <property type="match status" value="1"/>
</dbReference>
<dbReference type="RefSeq" id="XP_005825800.1">
    <property type="nucleotide sequence ID" value="XM_005825743.1"/>
</dbReference>